<dbReference type="PROSITE" id="PS50929">
    <property type="entry name" value="ABC_TM1F"/>
    <property type="match status" value="1"/>
</dbReference>
<feature type="domain" description="ABC transmembrane type-1" evidence="9">
    <location>
        <begin position="41"/>
        <end position="300"/>
    </location>
</feature>
<keyword evidence="5 7" id="KW-1133">Transmembrane helix</keyword>
<dbReference type="Gene3D" id="1.20.1560.10">
    <property type="entry name" value="ABC transporter type 1, transmembrane domain"/>
    <property type="match status" value="1"/>
</dbReference>
<dbReference type="PANTHER" id="PTHR24221">
    <property type="entry name" value="ATP-BINDING CASSETTE SUB-FAMILY B"/>
    <property type="match status" value="1"/>
</dbReference>
<evidence type="ECO:0000256" key="4">
    <source>
        <dbReference type="ARBA" id="ARBA00022840"/>
    </source>
</evidence>
<proteinExistence type="predicted"/>
<dbReference type="InterPro" id="IPR027417">
    <property type="entry name" value="P-loop_NTPase"/>
</dbReference>
<keyword evidence="3" id="KW-0547">Nucleotide-binding</keyword>
<dbReference type="Pfam" id="PF00005">
    <property type="entry name" value="ABC_tran"/>
    <property type="match status" value="2"/>
</dbReference>
<dbReference type="GO" id="GO:0140359">
    <property type="term" value="F:ABC-type transporter activity"/>
    <property type="evidence" value="ECO:0007669"/>
    <property type="project" value="InterPro"/>
</dbReference>
<accession>A0A644V3A0</accession>
<dbReference type="InterPro" id="IPR003593">
    <property type="entry name" value="AAA+_ATPase"/>
</dbReference>
<dbReference type="InterPro" id="IPR003439">
    <property type="entry name" value="ABC_transporter-like_ATP-bd"/>
</dbReference>
<gene>
    <name evidence="10" type="primary">btuD_79</name>
    <name evidence="10" type="ORF">SDC9_31623</name>
</gene>
<dbReference type="Gene3D" id="3.40.50.300">
    <property type="entry name" value="P-loop containing nucleotide triphosphate hydrolases"/>
    <property type="match status" value="2"/>
</dbReference>
<dbReference type="EMBL" id="VSSQ01000209">
    <property type="protein sequence ID" value="MPL85651.1"/>
    <property type="molecule type" value="Genomic_DNA"/>
</dbReference>
<feature type="transmembrane region" description="Helical" evidence="7">
    <location>
        <begin position="133"/>
        <end position="156"/>
    </location>
</feature>
<keyword evidence="6 7" id="KW-0472">Membrane</keyword>
<reference evidence="10" key="1">
    <citation type="submission" date="2019-08" db="EMBL/GenBank/DDBJ databases">
        <authorList>
            <person name="Kucharzyk K."/>
            <person name="Murdoch R.W."/>
            <person name="Higgins S."/>
            <person name="Loffler F."/>
        </authorList>
    </citation>
    <scope>NUCLEOTIDE SEQUENCE</scope>
</reference>
<feature type="domain" description="ABC transporter" evidence="8">
    <location>
        <begin position="342"/>
        <end position="681"/>
    </location>
</feature>
<evidence type="ECO:0000256" key="5">
    <source>
        <dbReference type="ARBA" id="ARBA00022989"/>
    </source>
</evidence>
<dbReference type="InterPro" id="IPR017871">
    <property type="entry name" value="ABC_transporter-like_CS"/>
</dbReference>
<evidence type="ECO:0000256" key="2">
    <source>
        <dbReference type="ARBA" id="ARBA00022692"/>
    </source>
</evidence>
<evidence type="ECO:0000259" key="9">
    <source>
        <dbReference type="PROSITE" id="PS50929"/>
    </source>
</evidence>
<protein>
    <submittedName>
        <fullName evidence="10">Vitamin B12 import ATP-binding protein BtuD</fullName>
    </submittedName>
</protein>
<dbReference type="PROSITE" id="PS00211">
    <property type="entry name" value="ABC_TRANSPORTER_1"/>
    <property type="match status" value="1"/>
</dbReference>
<evidence type="ECO:0000259" key="8">
    <source>
        <dbReference type="PROSITE" id="PS50893"/>
    </source>
</evidence>
<dbReference type="GO" id="GO:0016887">
    <property type="term" value="F:ATP hydrolysis activity"/>
    <property type="evidence" value="ECO:0007669"/>
    <property type="project" value="InterPro"/>
</dbReference>
<dbReference type="SUPFAM" id="SSF52540">
    <property type="entry name" value="P-loop containing nucleoside triphosphate hydrolases"/>
    <property type="match status" value="1"/>
</dbReference>
<sequence>MFFRESLIDSSEIHEKKYVAKRLGFLSRVGSLVRPLSRHRFFIPLAQKALIDAVMSATGDISSKVGTSVALAITMGLMFFLSIKLNSKAHGEAVRGLLIKTYERIVGQKNADIKKTGAAWYRSLLYTEALPEMLCSTYTVAAFSVVQLVSILIIITKWDKNYLFAVGAMCLIYLTITLLMAKIKKEAAKNEIRERLAESALVEEGINGASSIARFGKKEIVLGGIKKQVERRIKSVDRIRMINSTSSSLQEMTFSLGMVGLVLISIHGMKSGAISSGSLVTLIAYIPQMLLPCKAVGDIFLGEAWAAPSKDRFIEIQKKFESAIPTTIKIPAFNDCENSNILTLSDIEFSYYQDREQNDRVLEKEEKKIRLSTGFACGFTTALLGVSGDGKSTLLKLIVGEELAAKGIVCLGGEDMRSIPKPLLNAFVNYYSQDVELFNEDVFYNVLMGKECIEESQRNTVLAKLKNEYSENFVRLKAIADRHGENARKTLAALSKELKKGVYANIRNLLGFPLESKLPGYTEEDAIIHMIGEYEIVRLSELFASAEFGRAYCVKEKVDAVLDRVGIRALGGRKIGEKGFAVSGGERQRIALARCLIKENWAVMIIDEPFTSLDVLAENELSTILKEYLNGKTAVLVTHKLNLVPLLATNIIVLKNGEIAEEGSHERLRQKDGLYKTLWDTFIAQRGMEYIGIHN</sequence>
<comment type="caution">
    <text evidence="10">The sequence shown here is derived from an EMBL/GenBank/DDBJ whole genome shotgun (WGS) entry which is preliminary data.</text>
</comment>
<comment type="subcellular location">
    <subcellularLocation>
        <location evidence="1">Membrane</location>
        <topology evidence="1">Multi-pass membrane protein</topology>
    </subcellularLocation>
</comment>
<keyword evidence="2 7" id="KW-0812">Transmembrane</keyword>
<dbReference type="SUPFAM" id="SSF90123">
    <property type="entry name" value="ABC transporter transmembrane region"/>
    <property type="match status" value="1"/>
</dbReference>
<dbReference type="PROSITE" id="PS50893">
    <property type="entry name" value="ABC_TRANSPORTER_2"/>
    <property type="match status" value="1"/>
</dbReference>
<dbReference type="GO" id="GO:0034040">
    <property type="term" value="F:ATPase-coupled lipid transmembrane transporter activity"/>
    <property type="evidence" value="ECO:0007669"/>
    <property type="project" value="TreeGrafter"/>
</dbReference>
<dbReference type="InterPro" id="IPR036640">
    <property type="entry name" value="ABC1_TM_sf"/>
</dbReference>
<dbReference type="Pfam" id="PF00664">
    <property type="entry name" value="ABC_membrane"/>
    <property type="match status" value="1"/>
</dbReference>
<feature type="transmembrane region" description="Helical" evidence="7">
    <location>
        <begin position="162"/>
        <end position="181"/>
    </location>
</feature>
<feature type="transmembrane region" description="Helical" evidence="7">
    <location>
        <begin position="65"/>
        <end position="83"/>
    </location>
</feature>
<dbReference type="GO" id="GO:0005524">
    <property type="term" value="F:ATP binding"/>
    <property type="evidence" value="ECO:0007669"/>
    <property type="project" value="UniProtKB-KW"/>
</dbReference>
<evidence type="ECO:0000256" key="3">
    <source>
        <dbReference type="ARBA" id="ARBA00022741"/>
    </source>
</evidence>
<dbReference type="InterPro" id="IPR039421">
    <property type="entry name" value="Type_1_exporter"/>
</dbReference>
<dbReference type="PANTHER" id="PTHR24221:SF653">
    <property type="entry name" value="TRANSPORT ATP-BINDING PROTEIN CYDC"/>
    <property type="match status" value="1"/>
</dbReference>
<keyword evidence="4 10" id="KW-0067">ATP-binding</keyword>
<evidence type="ECO:0000256" key="6">
    <source>
        <dbReference type="ARBA" id="ARBA00023136"/>
    </source>
</evidence>
<dbReference type="SMART" id="SM00382">
    <property type="entry name" value="AAA"/>
    <property type="match status" value="1"/>
</dbReference>
<dbReference type="AlphaFoldDB" id="A0A644V3A0"/>
<dbReference type="GO" id="GO:0016020">
    <property type="term" value="C:membrane"/>
    <property type="evidence" value="ECO:0007669"/>
    <property type="project" value="UniProtKB-SubCell"/>
</dbReference>
<evidence type="ECO:0000256" key="7">
    <source>
        <dbReference type="SAM" id="Phobius"/>
    </source>
</evidence>
<dbReference type="InterPro" id="IPR011527">
    <property type="entry name" value="ABC1_TM_dom"/>
</dbReference>
<evidence type="ECO:0000313" key="10">
    <source>
        <dbReference type="EMBL" id="MPL85651.1"/>
    </source>
</evidence>
<evidence type="ECO:0000256" key="1">
    <source>
        <dbReference type="ARBA" id="ARBA00004141"/>
    </source>
</evidence>
<name>A0A644V3A0_9ZZZZ</name>
<organism evidence="10">
    <name type="scientific">bioreactor metagenome</name>
    <dbReference type="NCBI Taxonomy" id="1076179"/>
    <lineage>
        <taxon>unclassified sequences</taxon>
        <taxon>metagenomes</taxon>
        <taxon>ecological metagenomes</taxon>
    </lineage>
</organism>